<keyword evidence="3" id="KW-0051">Antiviral defense</keyword>
<keyword evidence="6" id="KW-1185">Reference proteome</keyword>
<dbReference type="GO" id="GO:0016787">
    <property type="term" value="F:hydrolase activity"/>
    <property type="evidence" value="ECO:0007669"/>
    <property type="project" value="UniProtKB-KW"/>
</dbReference>
<proteinExistence type="predicted"/>
<keyword evidence="2" id="KW-0378">Hydrolase</keyword>
<dbReference type="GO" id="GO:0046872">
    <property type="term" value="F:metal ion binding"/>
    <property type="evidence" value="ECO:0007669"/>
    <property type="project" value="UniProtKB-KW"/>
</dbReference>
<evidence type="ECO:0000256" key="2">
    <source>
        <dbReference type="ARBA" id="ARBA00022801"/>
    </source>
</evidence>
<dbReference type="EMBL" id="CYSA01000026">
    <property type="protein sequence ID" value="CUH67383.1"/>
    <property type="molecule type" value="Genomic_DNA"/>
</dbReference>
<dbReference type="CDD" id="cd09641">
    <property type="entry name" value="Cas3''_I"/>
    <property type="match status" value="1"/>
</dbReference>
<dbReference type="AlphaFoldDB" id="A0A0P1FHJ6"/>
<dbReference type="PROSITE" id="PS51643">
    <property type="entry name" value="HD_CAS3"/>
    <property type="match status" value="1"/>
</dbReference>
<feature type="domain" description="HD Cas3-type" evidence="4">
    <location>
        <begin position="12"/>
        <end position="172"/>
    </location>
</feature>
<dbReference type="Gene3D" id="1.10.3210.30">
    <property type="match status" value="1"/>
</dbReference>
<dbReference type="InterPro" id="IPR038257">
    <property type="entry name" value="CRISPR-assoc_Cas3_HD_sf"/>
</dbReference>
<evidence type="ECO:0000313" key="5">
    <source>
        <dbReference type="EMBL" id="CUH67383.1"/>
    </source>
</evidence>
<organism evidence="5 6">
    <name type="scientific">Thalassovita gelatinovora</name>
    <name type="common">Thalassobius gelatinovorus</name>
    <dbReference type="NCBI Taxonomy" id="53501"/>
    <lineage>
        <taxon>Bacteria</taxon>
        <taxon>Pseudomonadati</taxon>
        <taxon>Pseudomonadota</taxon>
        <taxon>Alphaproteobacteria</taxon>
        <taxon>Rhodobacterales</taxon>
        <taxon>Roseobacteraceae</taxon>
        <taxon>Thalassovita</taxon>
    </lineage>
</organism>
<evidence type="ECO:0000256" key="1">
    <source>
        <dbReference type="ARBA" id="ARBA00022723"/>
    </source>
</evidence>
<keyword evidence="5" id="KW-0255">Endonuclease</keyword>
<dbReference type="SUPFAM" id="SSF109604">
    <property type="entry name" value="HD-domain/PDEase-like"/>
    <property type="match status" value="1"/>
</dbReference>
<dbReference type="GO" id="GO:0004519">
    <property type="term" value="F:endonuclease activity"/>
    <property type="evidence" value="ECO:0007669"/>
    <property type="project" value="UniProtKB-KW"/>
</dbReference>
<reference evidence="5 6" key="1">
    <citation type="submission" date="2015-09" db="EMBL/GenBank/DDBJ databases">
        <authorList>
            <consortium name="Swine Surveillance"/>
        </authorList>
    </citation>
    <scope>NUCLEOTIDE SEQUENCE [LARGE SCALE GENOMIC DNA]</scope>
    <source>
        <strain evidence="5 6">CECT 4357</strain>
    </source>
</reference>
<evidence type="ECO:0000259" key="4">
    <source>
        <dbReference type="PROSITE" id="PS51643"/>
    </source>
</evidence>
<gene>
    <name evidence="5" type="ORF">TG4357_02975</name>
</gene>
<accession>A0A0P1FHJ6</accession>
<dbReference type="NCBIfam" id="TIGR01596">
    <property type="entry name" value="cas3_HD"/>
    <property type="match status" value="1"/>
</dbReference>
<evidence type="ECO:0000313" key="6">
    <source>
        <dbReference type="Proteomes" id="UP000051587"/>
    </source>
</evidence>
<protein>
    <submittedName>
        <fullName evidence="5">CRISPR-associated endonuclease Cas3-HD</fullName>
    </submittedName>
</protein>
<name>A0A0P1FHJ6_THAGE</name>
<dbReference type="GO" id="GO:0051607">
    <property type="term" value="P:defense response to virus"/>
    <property type="evidence" value="ECO:0007669"/>
    <property type="project" value="UniProtKB-KW"/>
</dbReference>
<keyword evidence="5" id="KW-0540">Nuclease</keyword>
<keyword evidence="1" id="KW-0479">Metal-binding</keyword>
<dbReference type="OrthoDB" id="9810236at2"/>
<dbReference type="RefSeq" id="WP_139193561.1">
    <property type="nucleotide sequence ID" value="NZ_CP051181.1"/>
</dbReference>
<dbReference type="Proteomes" id="UP000051587">
    <property type="component" value="Unassembled WGS sequence"/>
</dbReference>
<evidence type="ECO:0000256" key="3">
    <source>
        <dbReference type="ARBA" id="ARBA00023118"/>
    </source>
</evidence>
<dbReference type="InterPro" id="IPR006483">
    <property type="entry name" value="CRISPR-assoc_Cas3_HD"/>
</dbReference>
<sequence length="190" mass="20857">MIYAHSVLGVTDTQHWEPLFDHLKAVAITTRENARCFGAGSVAETVGWLHDLGKVKLGFQDKLRGHPNDIPHSGEGAVYAEDNLGGIGKLMSFCIAGHHSGLPNGLNRSHGRPSRSLRERLLQSETVPLPDGVSLPKLEVPSCLDGLSPKSRFEMQFFTRMLFSALVDADFIETERFYSPSVTRKSAADL</sequence>